<sequence>MAAQPQPQIKKGYADILYGQIHYRYVLPASETNKKPAIMLHKSASSSASYEALMLQLVSNGYPCYAPDMPGFGNSFDPMPEVAEDILTNGTRWYVEAFVSAFTGIGIMGNAASKVHLIGHHSGASLAPELAALYPDMVEDVTLIGTAVMDANERAAMKKKYFAPFNQPVQDGSHLLKTWDYLRTMGVGGDIDLFQREAVDHIRAWKGRNQIYGAVWDQDLASYLDTLQCPILFICAKDDVLWDYQEKAKKRWTKATYCECKGANFSPDLDSQAIAQAWLSFIESPIEA</sequence>
<dbReference type="Proteomes" id="UP000028045">
    <property type="component" value="Unassembled WGS sequence"/>
</dbReference>
<evidence type="ECO:0000313" key="2">
    <source>
        <dbReference type="EMBL" id="KEY73890.1"/>
    </source>
</evidence>
<dbReference type="InterPro" id="IPR050266">
    <property type="entry name" value="AB_hydrolase_sf"/>
</dbReference>
<dbReference type="InterPro" id="IPR029058">
    <property type="entry name" value="AB_hydrolase_fold"/>
</dbReference>
<keyword evidence="3" id="KW-1185">Reference proteome</keyword>
<dbReference type="SUPFAM" id="SSF53474">
    <property type="entry name" value="alpha/beta-Hydrolases"/>
    <property type="match status" value="1"/>
</dbReference>
<dbReference type="PANTHER" id="PTHR43798">
    <property type="entry name" value="MONOACYLGLYCEROL LIPASE"/>
    <property type="match status" value="1"/>
</dbReference>
<dbReference type="Pfam" id="PF12697">
    <property type="entry name" value="Abhydrolase_6"/>
    <property type="match status" value="1"/>
</dbReference>
<proteinExistence type="predicted"/>
<protein>
    <recommendedName>
        <fullName evidence="1">AB hydrolase-1 domain-containing protein</fullName>
    </recommendedName>
</protein>
<accession>A0A084B8L1</accession>
<gene>
    <name evidence="2" type="ORF">S7711_06098</name>
</gene>
<dbReference type="PANTHER" id="PTHR43798:SF20">
    <property type="entry name" value="2-SUCCINYL-6-HYDROXY-2,4-CYCLOHEXADIENE-1-CARBOXYLATE SYNTHASE-RELATED"/>
    <property type="match status" value="1"/>
</dbReference>
<dbReference type="Gene3D" id="3.40.50.1820">
    <property type="entry name" value="alpha/beta hydrolase"/>
    <property type="match status" value="1"/>
</dbReference>
<dbReference type="HOGENOM" id="CLU_084292_0_0_1"/>
<feature type="domain" description="AB hydrolase-1" evidence="1">
    <location>
        <begin position="47"/>
        <end position="262"/>
    </location>
</feature>
<name>A0A084B8L1_STACB</name>
<reference evidence="2 3" key="1">
    <citation type="journal article" date="2014" name="BMC Genomics">
        <title>Comparative genome sequencing reveals chemotype-specific gene clusters in the toxigenic black mold Stachybotrys.</title>
        <authorList>
            <person name="Semeiks J."/>
            <person name="Borek D."/>
            <person name="Otwinowski Z."/>
            <person name="Grishin N.V."/>
        </authorList>
    </citation>
    <scope>NUCLEOTIDE SEQUENCE [LARGE SCALE GENOMIC DNA]</scope>
    <source>
        <strain evidence="3">CBS 109288 / IBT 7711</strain>
    </source>
</reference>
<evidence type="ECO:0000313" key="3">
    <source>
        <dbReference type="Proteomes" id="UP000028045"/>
    </source>
</evidence>
<evidence type="ECO:0000259" key="1">
    <source>
        <dbReference type="Pfam" id="PF12697"/>
    </source>
</evidence>
<dbReference type="InterPro" id="IPR000073">
    <property type="entry name" value="AB_hydrolase_1"/>
</dbReference>
<dbReference type="GO" id="GO:0016020">
    <property type="term" value="C:membrane"/>
    <property type="evidence" value="ECO:0007669"/>
    <property type="project" value="TreeGrafter"/>
</dbReference>
<dbReference type="AlphaFoldDB" id="A0A084B8L1"/>
<organism evidence="2 3">
    <name type="scientific">Stachybotrys chartarum (strain CBS 109288 / IBT 7711)</name>
    <name type="common">Toxic black mold</name>
    <name type="synonym">Stilbospora chartarum</name>
    <dbReference type="NCBI Taxonomy" id="1280523"/>
    <lineage>
        <taxon>Eukaryota</taxon>
        <taxon>Fungi</taxon>
        <taxon>Dikarya</taxon>
        <taxon>Ascomycota</taxon>
        <taxon>Pezizomycotina</taxon>
        <taxon>Sordariomycetes</taxon>
        <taxon>Hypocreomycetidae</taxon>
        <taxon>Hypocreales</taxon>
        <taxon>Stachybotryaceae</taxon>
        <taxon>Stachybotrys</taxon>
    </lineage>
</organism>
<dbReference type="EMBL" id="KL647710">
    <property type="protein sequence ID" value="KEY73890.1"/>
    <property type="molecule type" value="Genomic_DNA"/>
</dbReference>